<feature type="domain" description="Alpha/beta hydrolase fold-3" evidence="3">
    <location>
        <begin position="66"/>
        <end position="251"/>
    </location>
</feature>
<dbReference type="SUPFAM" id="SSF53474">
    <property type="entry name" value="alpha/beta-Hydrolases"/>
    <property type="match status" value="1"/>
</dbReference>
<dbReference type="EMBL" id="LVXG01000006">
    <property type="protein sequence ID" value="OQP53473.1"/>
    <property type="molecule type" value="Genomic_DNA"/>
</dbReference>
<dbReference type="Proteomes" id="UP000192610">
    <property type="component" value="Unassembled WGS sequence"/>
</dbReference>
<keyword evidence="4" id="KW-0326">Glycosidase</keyword>
<dbReference type="InterPro" id="IPR029058">
    <property type="entry name" value="AB_hydrolase_fold"/>
</dbReference>
<keyword evidence="4" id="KW-0119">Carbohydrate metabolism</keyword>
<evidence type="ECO:0000259" key="3">
    <source>
        <dbReference type="Pfam" id="PF07859"/>
    </source>
</evidence>
<feature type="chain" id="PRO_5010702285" evidence="2">
    <location>
        <begin position="24"/>
        <end position="276"/>
    </location>
</feature>
<keyword evidence="2" id="KW-0732">Signal</keyword>
<keyword evidence="4" id="KW-0624">Polysaccharide degradation</keyword>
<name>A0A1V9F512_9BACT</name>
<evidence type="ECO:0000256" key="2">
    <source>
        <dbReference type="SAM" id="SignalP"/>
    </source>
</evidence>
<dbReference type="OrthoDB" id="9794725at2"/>
<keyword evidence="4" id="KW-0858">Xylan degradation</keyword>
<dbReference type="AlphaFoldDB" id="A0A1V9F512"/>
<feature type="signal peptide" evidence="2">
    <location>
        <begin position="1"/>
        <end position="23"/>
    </location>
</feature>
<evidence type="ECO:0000256" key="1">
    <source>
        <dbReference type="ARBA" id="ARBA00022801"/>
    </source>
</evidence>
<dbReference type="PANTHER" id="PTHR48081:SF6">
    <property type="entry name" value="PEPTIDASE S9 PROLYL OLIGOPEPTIDASE CATALYTIC DOMAIN-CONTAINING PROTEIN"/>
    <property type="match status" value="1"/>
</dbReference>
<dbReference type="InterPro" id="IPR013094">
    <property type="entry name" value="AB_hydrolase_3"/>
</dbReference>
<keyword evidence="1 4" id="KW-0378">Hydrolase</keyword>
<dbReference type="GO" id="GO:0045493">
    <property type="term" value="P:xylan catabolic process"/>
    <property type="evidence" value="ECO:0007669"/>
    <property type="project" value="UniProtKB-KW"/>
</dbReference>
<gene>
    <name evidence="4" type="ORF">A4H97_23825</name>
</gene>
<evidence type="ECO:0000313" key="5">
    <source>
        <dbReference type="Proteomes" id="UP000192610"/>
    </source>
</evidence>
<proteinExistence type="predicted"/>
<keyword evidence="5" id="KW-1185">Reference proteome</keyword>
<dbReference type="RefSeq" id="WP_081197819.1">
    <property type="nucleotide sequence ID" value="NZ_FOCZ01000008.1"/>
</dbReference>
<evidence type="ECO:0000313" key="4">
    <source>
        <dbReference type="EMBL" id="OQP53473.1"/>
    </source>
</evidence>
<accession>A0A1V9F512</accession>
<dbReference type="Gene3D" id="3.40.50.1820">
    <property type="entry name" value="alpha/beta hydrolase"/>
    <property type="match status" value="1"/>
</dbReference>
<dbReference type="Pfam" id="PF07859">
    <property type="entry name" value="Abhydrolase_3"/>
    <property type="match status" value="1"/>
</dbReference>
<comment type="caution">
    <text evidence="4">The sequence shown here is derived from an EMBL/GenBank/DDBJ whole genome shotgun (WGS) entry which is preliminary data.</text>
</comment>
<dbReference type="GO" id="GO:0016798">
    <property type="term" value="F:hydrolase activity, acting on glycosyl bonds"/>
    <property type="evidence" value="ECO:0007669"/>
    <property type="project" value="UniProtKB-KW"/>
</dbReference>
<organism evidence="4 5">
    <name type="scientific">Niastella yeongjuensis</name>
    <dbReference type="NCBI Taxonomy" id="354355"/>
    <lineage>
        <taxon>Bacteria</taxon>
        <taxon>Pseudomonadati</taxon>
        <taxon>Bacteroidota</taxon>
        <taxon>Chitinophagia</taxon>
        <taxon>Chitinophagales</taxon>
        <taxon>Chitinophagaceae</taxon>
        <taxon>Niastella</taxon>
    </lineage>
</organism>
<sequence>MKNQLCFKAALLFLLASTSVTLAIGQQYRELPLWPEKAGVEDYADALLKVFIPEKGNGVAVIACPGGGYSGLALEKEGTKFGPWFNEQGIACIVLKYRLPKGRTTVPLSDAKKAMQLVKEHAAEWHIDTNKLGIMGASAGGHLAATLSTHGAASERPAFQILLYPVISMKEGLTHPGSRKSLLGEKPKRRLVKEYSNELQVTEQTPRAFIVVSDDDKTVSSLNSIYYYEALHKNKVPAELHVYPKGGHGWALNDNFLFKKEWTAALTKWLQALSGN</sequence>
<dbReference type="STRING" id="354355.SAMN05660816_04434"/>
<reference evidence="5" key="1">
    <citation type="submission" date="2016-04" db="EMBL/GenBank/DDBJ databases">
        <authorList>
            <person name="Chen L."/>
            <person name="Zhuang W."/>
            <person name="Wang G."/>
        </authorList>
    </citation>
    <scope>NUCLEOTIDE SEQUENCE [LARGE SCALE GENOMIC DNA]</scope>
    <source>
        <strain evidence="5">17621</strain>
    </source>
</reference>
<dbReference type="InterPro" id="IPR050300">
    <property type="entry name" value="GDXG_lipolytic_enzyme"/>
</dbReference>
<dbReference type="PANTHER" id="PTHR48081">
    <property type="entry name" value="AB HYDROLASE SUPERFAMILY PROTEIN C4A8.06C"/>
    <property type="match status" value="1"/>
</dbReference>
<protein>
    <submittedName>
        <fullName evidence="4">1,4-beta-xylanase</fullName>
    </submittedName>
</protein>